<evidence type="ECO:0000259" key="4">
    <source>
        <dbReference type="Pfam" id="PF01232"/>
    </source>
</evidence>
<proteinExistence type="predicted"/>
<evidence type="ECO:0000256" key="3">
    <source>
        <dbReference type="ARBA" id="ARBA00048615"/>
    </source>
</evidence>
<dbReference type="RefSeq" id="WP_009301224.1">
    <property type="nucleotide sequence ID" value="NZ_JADMSW010000003.1"/>
</dbReference>
<keyword evidence="2" id="KW-0520">NAD</keyword>
<dbReference type="InterPro" id="IPR013131">
    <property type="entry name" value="Mannitol_DH_N"/>
</dbReference>
<gene>
    <name evidence="6" type="ORF">DXB93_18835</name>
</gene>
<evidence type="ECO:0000313" key="7">
    <source>
        <dbReference type="Proteomes" id="UP000261032"/>
    </source>
</evidence>
<dbReference type="InterPro" id="IPR013118">
    <property type="entry name" value="Mannitol_DH_C"/>
</dbReference>
<dbReference type="Pfam" id="PF08125">
    <property type="entry name" value="Mannitol_dh_C"/>
    <property type="match status" value="1"/>
</dbReference>
<comment type="catalytic activity">
    <reaction evidence="3">
        <text>D-mannitol 1-phosphate + NAD(+) = beta-D-fructose 6-phosphate + NADH + H(+)</text>
        <dbReference type="Rhea" id="RHEA:19661"/>
        <dbReference type="ChEBI" id="CHEBI:15378"/>
        <dbReference type="ChEBI" id="CHEBI:57540"/>
        <dbReference type="ChEBI" id="CHEBI:57634"/>
        <dbReference type="ChEBI" id="CHEBI:57945"/>
        <dbReference type="ChEBI" id="CHEBI:61381"/>
        <dbReference type="EC" id="1.1.1.17"/>
    </reaction>
</comment>
<feature type="domain" description="Mannitol dehydrogenase C-terminal" evidence="5">
    <location>
        <begin position="205"/>
        <end position="375"/>
    </location>
</feature>
<keyword evidence="1" id="KW-0560">Oxidoreductase</keyword>
<protein>
    <submittedName>
        <fullName evidence="6">Mannitol dehydrogenase</fullName>
    </submittedName>
</protein>
<reference evidence="6 7" key="1">
    <citation type="submission" date="2018-08" db="EMBL/GenBank/DDBJ databases">
        <title>A genome reference for cultivated species of the human gut microbiota.</title>
        <authorList>
            <person name="Zou Y."/>
            <person name="Xue W."/>
            <person name="Luo G."/>
        </authorList>
    </citation>
    <scope>NUCLEOTIDE SEQUENCE [LARGE SCALE GENOMIC DNA]</scope>
    <source>
        <strain evidence="6 7">OM06-4</strain>
    </source>
</reference>
<dbReference type="Gene3D" id="1.10.1040.10">
    <property type="entry name" value="N-(1-d-carboxylethyl)-l-norvaline Dehydrogenase, domain 2"/>
    <property type="match status" value="1"/>
</dbReference>
<organism evidence="6 7">
    <name type="scientific">Thomasclavelia ramosa</name>
    <dbReference type="NCBI Taxonomy" id="1547"/>
    <lineage>
        <taxon>Bacteria</taxon>
        <taxon>Bacillati</taxon>
        <taxon>Bacillota</taxon>
        <taxon>Erysipelotrichia</taxon>
        <taxon>Erysipelotrichales</taxon>
        <taxon>Coprobacillaceae</taxon>
        <taxon>Thomasclavelia</taxon>
    </lineage>
</organism>
<dbReference type="AlphaFoldDB" id="A0A3E3E564"/>
<dbReference type="GO" id="GO:0005829">
    <property type="term" value="C:cytosol"/>
    <property type="evidence" value="ECO:0007669"/>
    <property type="project" value="TreeGrafter"/>
</dbReference>
<dbReference type="GO" id="GO:0019592">
    <property type="term" value="P:mannitol catabolic process"/>
    <property type="evidence" value="ECO:0007669"/>
    <property type="project" value="TreeGrafter"/>
</dbReference>
<dbReference type="InterPro" id="IPR036291">
    <property type="entry name" value="NAD(P)-bd_dom_sf"/>
</dbReference>
<dbReference type="PANTHER" id="PTHR30524">
    <property type="entry name" value="MANNITOL-1-PHOSPHATE 5-DEHYDROGENASE"/>
    <property type="match status" value="1"/>
</dbReference>
<dbReference type="SUPFAM" id="SSF48179">
    <property type="entry name" value="6-phosphogluconate dehydrogenase C-terminal domain-like"/>
    <property type="match status" value="1"/>
</dbReference>
<dbReference type="EMBL" id="QUSL01000074">
    <property type="protein sequence ID" value="RGD76336.1"/>
    <property type="molecule type" value="Genomic_DNA"/>
</dbReference>
<dbReference type="InterPro" id="IPR008927">
    <property type="entry name" value="6-PGluconate_DH-like_C_sf"/>
</dbReference>
<evidence type="ECO:0000256" key="2">
    <source>
        <dbReference type="ARBA" id="ARBA00023027"/>
    </source>
</evidence>
<comment type="caution">
    <text evidence="6">The sequence shown here is derived from an EMBL/GenBank/DDBJ whole genome shotgun (WGS) entry which is preliminary data.</text>
</comment>
<feature type="domain" description="Mannitol dehydrogenase N-terminal" evidence="4">
    <location>
        <begin position="3"/>
        <end position="159"/>
    </location>
</feature>
<dbReference type="Proteomes" id="UP000261032">
    <property type="component" value="Unassembled WGS sequence"/>
</dbReference>
<dbReference type="Gene3D" id="3.40.50.720">
    <property type="entry name" value="NAD(P)-binding Rossmann-like Domain"/>
    <property type="match status" value="1"/>
</dbReference>
<dbReference type="PANTHER" id="PTHR30524:SF0">
    <property type="entry name" value="ALTRONATE OXIDOREDUCTASE-RELATED"/>
    <property type="match status" value="1"/>
</dbReference>
<evidence type="ECO:0000256" key="1">
    <source>
        <dbReference type="ARBA" id="ARBA00023002"/>
    </source>
</evidence>
<dbReference type="GO" id="GO:0008926">
    <property type="term" value="F:mannitol-1-phosphate 5-dehydrogenase activity"/>
    <property type="evidence" value="ECO:0007669"/>
    <property type="project" value="UniProtKB-EC"/>
</dbReference>
<evidence type="ECO:0000259" key="5">
    <source>
        <dbReference type="Pfam" id="PF08125"/>
    </source>
</evidence>
<name>A0A3E3E564_9FIRM</name>
<evidence type="ECO:0000313" key="6">
    <source>
        <dbReference type="EMBL" id="RGD76336.1"/>
    </source>
</evidence>
<sequence>MKNVVIVGAGKEGKGTFGDIFYENKWNITFIDKDENVINSLNEKNSYIVEALYENYNEKHIIDHYHAYLIDDYNNSYESILNADVIVLALYPEDIKEALSKLKFSLQKRIKSNYEQKLTILCGTNKNHMISKLENFLLDDLKIEKKWYCSNVALRDMIIRRSSNSDAKDAVQLTTKIVQTLLIQSPVYFDISKFKWFELNNNLEMMKDIKLFTYNSPHAACAYVGYKYGYQTIEEASKNKDIKTIMEACVLEAKKGILSSFEITAEELDDFVDAPKPNGEEKEYITRVALDPIRKLSRNDRLTGIAMICMENNIECPNLIKAIAYGMSYDCKEDISAKKIQNLILEKGIKKAISDVIGVDEMHPIIKKIQNEYLKIR</sequence>
<accession>A0A3E3E564</accession>
<dbReference type="InterPro" id="IPR013328">
    <property type="entry name" value="6PGD_dom2"/>
</dbReference>
<dbReference type="SUPFAM" id="SSF51735">
    <property type="entry name" value="NAD(P)-binding Rossmann-fold domains"/>
    <property type="match status" value="1"/>
</dbReference>
<dbReference type="Pfam" id="PF01232">
    <property type="entry name" value="Mannitol_dh"/>
    <property type="match status" value="1"/>
</dbReference>